<keyword evidence="1" id="KW-0812">Transmembrane</keyword>
<comment type="caution">
    <text evidence="2">The sequence shown here is derived from an EMBL/GenBank/DDBJ whole genome shotgun (WGS) entry which is preliminary data.</text>
</comment>
<evidence type="ECO:0000313" key="2">
    <source>
        <dbReference type="EMBL" id="OGZ69881.1"/>
    </source>
</evidence>
<reference evidence="2 3" key="1">
    <citation type="journal article" date="2016" name="Nat. Commun.">
        <title>Thousands of microbial genomes shed light on interconnected biogeochemical processes in an aquifer system.</title>
        <authorList>
            <person name="Anantharaman K."/>
            <person name="Brown C.T."/>
            <person name="Hug L.A."/>
            <person name="Sharon I."/>
            <person name="Castelle C.J."/>
            <person name="Probst A.J."/>
            <person name="Thomas B.C."/>
            <person name="Singh A."/>
            <person name="Wilkins M.J."/>
            <person name="Karaoz U."/>
            <person name="Brodie E.L."/>
            <person name="Williams K.H."/>
            <person name="Hubbard S.S."/>
            <person name="Banfield J.F."/>
        </authorList>
    </citation>
    <scope>NUCLEOTIDE SEQUENCE [LARGE SCALE GENOMIC DNA]</scope>
</reference>
<dbReference type="Proteomes" id="UP000178820">
    <property type="component" value="Unassembled WGS sequence"/>
</dbReference>
<name>A0A1G2I5V9_9BACT</name>
<feature type="transmembrane region" description="Helical" evidence="1">
    <location>
        <begin position="42"/>
        <end position="66"/>
    </location>
</feature>
<evidence type="ECO:0000256" key="1">
    <source>
        <dbReference type="SAM" id="Phobius"/>
    </source>
</evidence>
<keyword evidence="1" id="KW-0472">Membrane</keyword>
<dbReference type="STRING" id="1802207.A3D44_03205"/>
<proteinExistence type="predicted"/>
<accession>A0A1G2I5V9</accession>
<gene>
    <name evidence="2" type="ORF">A3D44_03205</name>
</gene>
<evidence type="ECO:0000313" key="3">
    <source>
        <dbReference type="Proteomes" id="UP000178820"/>
    </source>
</evidence>
<organism evidence="2 3">
    <name type="scientific">Candidatus Staskawiczbacteria bacterium RIFCSPHIGHO2_02_FULL_42_22</name>
    <dbReference type="NCBI Taxonomy" id="1802207"/>
    <lineage>
        <taxon>Bacteria</taxon>
        <taxon>Candidatus Staskawicziibacteriota</taxon>
    </lineage>
</organism>
<protein>
    <submittedName>
        <fullName evidence="2">Uncharacterized protein</fullName>
    </submittedName>
</protein>
<dbReference type="AlphaFoldDB" id="A0A1G2I5V9"/>
<feature type="transmembrane region" description="Helical" evidence="1">
    <location>
        <begin position="6"/>
        <end position="30"/>
    </location>
</feature>
<dbReference type="EMBL" id="MHOT01000001">
    <property type="protein sequence ID" value="OGZ69881.1"/>
    <property type="molecule type" value="Genomic_DNA"/>
</dbReference>
<keyword evidence="1" id="KW-1133">Transmembrane helix</keyword>
<sequence length="76" mass="8683">MIIYFFWGSIALLIATLIFYAVFFALANYWKETPVNLVVVPLLYTFDFFIIGFVVIASLSIFFQYLPDIIKVAGSS</sequence>